<dbReference type="Proteomes" id="UP000060778">
    <property type="component" value="Chromosome"/>
</dbReference>
<reference evidence="1 2" key="1">
    <citation type="submission" date="2013-11" db="EMBL/GenBank/DDBJ databases">
        <title>Comparative genomics of Ignicoccus.</title>
        <authorList>
            <person name="Podar M."/>
        </authorList>
    </citation>
    <scope>NUCLEOTIDE SEQUENCE [LARGE SCALE GENOMIC DNA]</scope>
    <source>
        <strain evidence="1 2">DSM 13165</strain>
    </source>
</reference>
<dbReference type="EMBL" id="CP006867">
    <property type="protein sequence ID" value="ALU11499.1"/>
    <property type="molecule type" value="Genomic_DNA"/>
</dbReference>
<dbReference type="GeneID" id="30679742"/>
<accession>A0A0U3E0R2</accession>
<evidence type="ECO:0008006" key="3">
    <source>
        <dbReference type="Google" id="ProtNLM"/>
    </source>
</evidence>
<keyword evidence="2" id="KW-1185">Reference proteome</keyword>
<name>A0A0U3E0R2_9CREN</name>
<dbReference type="PATRIC" id="fig|940295.4.peg.328"/>
<evidence type="ECO:0000313" key="1">
    <source>
        <dbReference type="EMBL" id="ALU11499.1"/>
    </source>
</evidence>
<organism evidence="1 2">
    <name type="scientific">Ignicoccus islandicus DSM 13165</name>
    <dbReference type="NCBI Taxonomy" id="940295"/>
    <lineage>
        <taxon>Archaea</taxon>
        <taxon>Thermoproteota</taxon>
        <taxon>Thermoprotei</taxon>
        <taxon>Desulfurococcales</taxon>
        <taxon>Desulfurococcaceae</taxon>
        <taxon>Ignicoccus</taxon>
    </lineage>
</organism>
<gene>
    <name evidence="1" type="ORF">EYM_01675</name>
</gene>
<proteinExistence type="predicted"/>
<dbReference type="RefSeq" id="WP_075049373.1">
    <property type="nucleotide sequence ID" value="NZ_CP006867.1"/>
</dbReference>
<sequence>MLVAGIDPAAVRPSTLCLFGSLNLTLKGDLETLLRVAVGMGASVIAIDSPLQLPNGPMRDVDRKARKLGLKVLPPGWRGMRKLVERVLEALDETKVRVIETFPRGVGNYLNWIREMDNDEIDACLCAIAAWAYLRRNHFEVKAEDGVIVVTEEVLKKSVPPRKLSL</sequence>
<dbReference type="AlphaFoldDB" id="A0A0U3E0R2"/>
<protein>
    <recommendedName>
        <fullName evidence="3">DUF429 domain-containing protein</fullName>
    </recommendedName>
</protein>
<dbReference type="STRING" id="940295.EYM_01675"/>
<dbReference type="KEGG" id="iis:EYM_01675"/>
<evidence type="ECO:0000313" key="2">
    <source>
        <dbReference type="Proteomes" id="UP000060778"/>
    </source>
</evidence>
<dbReference type="OrthoDB" id="50338at2157"/>